<dbReference type="SUPFAM" id="SSF52777">
    <property type="entry name" value="CoA-dependent acyltransferases"/>
    <property type="match status" value="2"/>
</dbReference>
<keyword evidence="7" id="KW-1185">Reference proteome</keyword>
<keyword evidence="2 6" id="KW-0808">Transferase</keyword>
<dbReference type="STRING" id="765915.A0A1Y2HLI0"/>
<evidence type="ECO:0000313" key="7">
    <source>
        <dbReference type="Proteomes" id="UP000193411"/>
    </source>
</evidence>
<evidence type="ECO:0000313" key="6">
    <source>
        <dbReference type="EMBL" id="ORZ34834.1"/>
    </source>
</evidence>
<dbReference type="PANTHER" id="PTHR22589">
    <property type="entry name" value="CARNITINE O-ACYLTRANSFERASE"/>
    <property type="match status" value="1"/>
</dbReference>
<dbReference type="Gene3D" id="3.30.559.70">
    <property type="entry name" value="Choline/Carnitine o-acyltransferase, domain 2"/>
    <property type="match status" value="1"/>
</dbReference>
<comment type="caution">
    <text evidence="6">The sequence shown here is derived from an EMBL/GenBank/DDBJ whole genome shotgun (WGS) entry which is preliminary data.</text>
</comment>
<dbReference type="InterPro" id="IPR023213">
    <property type="entry name" value="CAT-like_dom_sf"/>
</dbReference>
<name>A0A1Y2HLI0_9FUNG</name>
<gene>
    <name evidence="6" type="ORF">BCR44DRAFT_1435237</name>
</gene>
<evidence type="ECO:0000259" key="5">
    <source>
        <dbReference type="Pfam" id="PF00755"/>
    </source>
</evidence>
<dbReference type="AlphaFoldDB" id="A0A1Y2HLI0"/>
<dbReference type="Gene3D" id="3.30.559.10">
    <property type="entry name" value="Chloramphenicol acetyltransferase-like domain"/>
    <property type="match status" value="1"/>
</dbReference>
<protein>
    <submittedName>
        <fullName evidence="6">Acyltransferase ChoActase/COT/CPT</fullName>
    </submittedName>
</protein>
<keyword evidence="3 6" id="KW-0012">Acyltransferase</keyword>
<sequence length="680" mass="73785">MRFNSIPHSPTLGLTHIAMSMSLTTAAARASRLPPGAARTAPAIMIRARALATAAPGGAPAAGPRFVPGQMLARQAEVPRLPIPTLESSAKYYLASVRPLVDDKAYTATERAVKDFIHHDGGIGQELQRRLIAHDQAQQHSWLEDFWLKYAYLIWRCPTMLNVNWWCQFVDPVPGSIPNLTVPTTGAVPPKGQFTDVQLARAAGLVAGFLDANAAIQSAALPVDTIKGKPLCMNQYTKLFGGTRTPKTGCDSITTPWPTNARHILVLVRDQIFKLPILGDKGQRPSVATIHDMLKSITRLATTATPQPPVGLLTAEDRDLWAKSRLDLELASDRNRTTFRDIDSALFAVALDDSTGGLSPEATHGQIFHNHGRNRWFDKPIVLCVLPTGRAGVNGEHTPSDAVVPGAVFNAVLAQEANIHAARTKGATVQLPEPTHLTWDVPAPVSAALKQAESNVAGAVGALRSCILHEGNGRVGGSDWIKQQAKTSPDSYAQMALQLAYFRDLKHVPATYESASTRGFLHGRTECVRSQSVASKKFVEAWDRRDVSDKEKVAMFREAASVHQATMRQASQGLGCDRHWLGLKLMVKQGEDTPAMFADPSFALSQTFRLSTSNMSPGKYLYGGFGAVTANGYGVNYAVDPEGFKFSVSSWAGSETEAERMRDTLKVTLEDLYKVVGRVE</sequence>
<accession>A0A1Y2HLI0</accession>
<dbReference type="Proteomes" id="UP000193411">
    <property type="component" value="Unassembled WGS sequence"/>
</dbReference>
<comment type="similarity">
    <text evidence="1">Belongs to the carnitine/choline acetyltransferase family.</text>
</comment>
<dbReference type="InterPro" id="IPR000542">
    <property type="entry name" value="Carn_acyl_trans"/>
</dbReference>
<evidence type="ECO:0000256" key="4">
    <source>
        <dbReference type="PIRSR" id="PIRSR600542-1"/>
    </source>
</evidence>
<proteinExistence type="inferred from homology"/>
<evidence type="ECO:0000256" key="3">
    <source>
        <dbReference type="ARBA" id="ARBA00023315"/>
    </source>
</evidence>
<evidence type="ECO:0000256" key="2">
    <source>
        <dbReference type="ARBA" id="ARBA00022679"/>
    </source>
</evidence>
<feature type="active site" description="Proton acceptor" evidence="4">
    <location>
        <position position="397"/>
    </location>
</feature>
<reference evidence="6 7" key="1">
    <citation type="submission" date="2016-07" db="EMBL/GenBank/DDBJ databases">
        <title>Pervasive Adenine N6-methylation of Active Genes in Fungi.</title>
        <authorList>
            <consortium name="DOE Joint Genome Institute"/>
            <person name="Mondo S.J."/>
            <person name="Dannebaum R.O."/>
            <person name="Kuo R.C."/>
            <person name="Labutti K."/>
            <person name="Haridas S."/>
            <person name="Kuo A."/>
            <person name="Salamov A."/>
            <person name="Ahrendt S.R."/>
            <person name="Lipzen A."/>
            <person name="Sullivan W."/>
            <person name="Andreopoulos W.B."/>
            <person name="Clum A."/>
            <person name="Lindquist E."/>
            <person name="Daum C."/>
            <person name="Ramamoorthy G.K."/>
            <person name="Gryganskyi A."/>
            <person name="Culley D."/>
            <person name="Magnuson J.K."/>
            <person name="James T.Y."/>
            <person name="O'Malley M.A."/>
            <person name="Stajich J.E."/>
            <person name="Spatafora J.W."/>
            <person name="Visel A."/>
            <person name="Grigoriev I.V."/>
        </authorList>
    </citation>
    <scope>NUCLEOTIDE SEQUENCE [LARGE SCALE GENOMIC DNA]</scope>
    <source>
        <strain evidence="6 7">PL171</strain>
    </source>
</reference>
<dbReference type="Pfam" id="PF00755">
    <property type="entry name" value="Carn_acyltransf"/>
    <property type="match status" value="1"/>
</dbReference>
<organism evidence="6 7">
    <name type="scientific">Catenaria anguillulae PL171</name>
    <dbReference type="NCBI Taxonomy" id="765915"/>
    <lineage>
        <taxon>Eukaryota</taxon>
        <taxon>Fungi</taxon>
        <taxon>Fungi incertae sedis</taxon>
        <taxon>Blastocladiomycota</taxon>
        <taxon>Blastocladiomycetes</taxon>
        <taxon>Blastocladiales</taxon>
        <taxon>Catenariaceae</taxon>
        <taxon>Catenaria</taxon>
    </lineage>
</organism>
<dbReference type="EMBL" id="MCFL01000025">
    <property type="protein sequence ID" value="ORZ34834.1"/>
    <property type="molecule type" value="Genomic_DNA"/>
</dbReference>
<dbReference type="InterPro" id="IPR039551">
    <property type="entry name" value="Cho/carn_acyl_trans"/>
</dbReference>
<dbReference type="PANTHER" id="PTHR22589:SF107">
    <property type="entry name" value="CHOLINE_CARNITINE ACYLTRANSFERASE DOMAIN-CONTAINING PROTEIN"/>
    <property type="match status" value="1"/>
</dbReference>
<dbReference type="GO" id="GO:0016746">
    <property type="term" value="F:acyltransferase activity"/>
    <property type="evidence" value="ECO:0007669"/>
    <property type="project" value="UniProtKB-KW"/>
</dbReference>
<evidence type="ECO:0000256" key="1">
    <source>
        <dbReference type="ARBA" id="ARBA00005232"/>
    </source>
</evidence>
<dbReference type="InterPro" id="IPR042231">
    <property type="entry name" value="Cho/carn_acyl_trans_2"/>
</dbReference>
<feature type="domain" description="Choline/carnitine acyltransferase" evidence="5">
    <location>
        <begin position="81"/>
        <end position="666"/>
    </location>
</feature>
<dbReference type="OrthoDB" id="240216at2759"/>